<evidence type="ECO:0000256" key="6">
    <source>
        <dbReference type="SAM" id="Phobius"/>
    </source>
</evidence>
<keyword evidence="9" id="KW-1185">Reference proteome</keyword>
<organism evidence="8 9">
    <name type="scientific">Allokutzneria albata</name>
    <name type="common">Kibdelosporangium albatum</name>
    <dbReference type="NCBI Taxonomy" id="211114"/>
    <lineage>
        <taxon>Bacteria</taxon>
        <taxon>Bacillati</taxon>
        <taxon>Actinomycetota</taxon>
        <taxon>Actinomycetes</taxon>
        <taxon>Pseudonocardiales</taxon>
        <taxon>Pseudonocardiaceae</taxon>
        <taxon>Allokutzneria</taxon>
    </lineage>
</organism>
<dbReference type="InterPro" id="IPR011701">
    <property type="entry name" value="MFS"/>
</dbReference>
<evidence type="ECO:0000256" key="5">
    <source>
        <dbReference type="ARBA" id="ARBA00023136"/>
    </source>
</evidence>
<dbReference type="CDD" id="cd06173">
    <property type="entry name" value="MFS_MefA_like"/>
    <property type="match status" value="1"/>
</dbReference>
<gene>
    <name evidence="8" type="ORF">SAMN04489726_7706</name>
</gene>
<evidence type="ECO:0000256" key="2">
    <source>
        <dbReference type="ARBA" id="ARBA00022475"/>
    </source>
</evidence>
<feature type="transmembrane region" description="Helical" evidence="6">
    <location>
        <begin position="147"/>
        <end position="168"/>
    </location>
</feature>
<dbReference type="Pfam" id="PF07690">
    <property type="entry name" value="MFS_1"/>
    <property type="match status" value="1"/>
</dbReference>
<sequence length="405" mass="41994">MKTVDAKPLLLHNRAFTLLFAARAISVLGNGFARVALAFAVLGLPGATPTELSVVLACQALPQLLFVLLGGVIADRTSRSGLMIVADVIGLLAYGAMAVVLLSGQATIPVLAALAVVSGIPLPLFLPALSGVVPEIVPTERLQQANALLQSAVSLSLVLGFGLSGLVVSLVGAGWAIALNAASFLVSAVLVGAMRLPPQARATAKSGWVDLRDGWREFSSRQWLWVMVLQSTVTVAGIVAVTGVLGPLAAEDGLGGAPAWSVIVACHSLGMLAGSTVARHLRPRRPLLTAVLLSFVYPLPMVLLGVVAPVWLTALSMFACGVAGSWFGVLWMTTVQREVPAESLSRVSSYDLFGQLTLAPLTLLFVGPLAQSFGYGAVLVWFGALVLLSSLGALLSPQVRRLSSG</sequence>
<dbReference type="PROSITE" id="PS50850">
    <property type="entry name" value="MFS"/>
    <property type="match status" value="1"/>
</dbReference>
<dbReference type="eggNOG" id="COG2814">
    <property type="taxonomic scope" value="Bacteria"/>
</dbReference>
<keyword evidence="3 6" id="KW-0812">Transmembrane</keyword>
<dbReference type="GO" id="GO:0022857">
    <property type="term" value="F:transmembrane transporter activity"/>
    <property type="evidence" value="ECO:0007669"/>
    <property type="project" value="InterPro"/>
</dbReference>
<dbReference type="AlphaFoldDB" id="A0A1H0DBM8"/>
<dbReference type="EMBL" id="LT629701">
    <property type="protein sequence ID" value="SDN67535.1"/>
    <property type="molecule type" value="Genomic_DNA"/>
</dbReference>
<feature type="transmembrane region" description="Helical" evidence="6">
    <location>
        <begin position="54"/>
        <end position="74"/>
    </location>
</feature>
<dbReference type="STRING" id="211114.SAMN04489726_7706"/>
<comment type="subcellular location">
    <subcellularLocation>
        <location evidence="1">Cell membrane</location>
        <topology evidence="1">Multi-pass membrane protein</topology>
    </subcellularLocation>
</comment>
<proteinExistence type="predicted"/>
<keyword evidence="2" id="KW-1003">Cell membrane</keyword>
<evidence type="ECO:0000259" key="7">
    <source>
        <dbReference type="PROSITE" id="PS50850"/>
    </source>
</evidence>
<reference evidence="8 9" key="1">
    <citation type="submission" date="2016-10" db="EMBL/GenBank/DDBJ databases">
        <authorList>
            <person name="de Groot N.N."/>
        </authorList>
    </citation>
    <scope>NUCLEOTIDE SEQUENCE [LARGE SCALE GENOMIC DNA]</scope>
    <source>
        <strain evidence="8 9">DSM 44149</strain>
    </source>
</reference>
<dbReference type="Gene3D" id="1.20.1250.20">
    <property type="entry name" value="MFS general substrate transporter like domains"/>
    <property type="match status" value="1"/>
</dbReference>
<feature type="transmembrane region" description="Helical" evidence="6">
    <location>
        <begin position="81"/>
        <end position="102"/>
    </location>
</feature>
<dbReference type="InterPro" id="IPR022324">
    <property type="entry name" value="Bacilysin_exporter_BacE_put"/>
</dbReference>
<evidence type="ECO:0000256" key="3">
    <source>
        <dbReference type="ARBA" id="ARBA00022692"/>
    </source>
</evidence>
<feature type="transmembrane region" description="Helical" evidence="6">
    <location>
        <begin position="108"/>
        <end position="126"/>
    </location>
</feature>
<feature type="transmembrane region" description="Helical" evidence="6">
    <location>
        <begin position="257"/>
        <end position="275"/>
    </location>
</feature>
<dbReference type="PANTHER" id="PTHR23513">
    <property type="entry name" value="INTEGRAL MEMBRANE EFFLUX PROTEIN-RELATED"/>
    <property type="match status" value="1"/>
</dbReference>
<feature type="transmembrane region" description="Helical" evidence="6">
    <location>
        <begin position="223"/>
        <end position="245"/>
    </location>
</feature>
<name>A0A1H0DBM8_ALLAB</name>
<dbReference type="GO" id="GO:0005886">
    <property type="term" value="C:plasma membrane"/>
    <property type="evidence" value="ECO:0007669"/>
    <property type="project" value="UniProtKB-SubCell"/>
</dbReference>
<dbReference type="PANTHER" id="PTHR23513:SF11">
    <property type="entry name" value="STAPHYLOFERRIN A TRANSPORTER"/>
    <property type="match status" value="1"/>
</dbReference>
<dbReference type="PRINTS" id="PR01988">
    <property type="entry name" value="EXPORTERBACE"/>
</dbReference>
<keyword evidence="5 6" id="KW-0472">Membrane</keyword>
<feature type="transmembrane region" description="Helical" evidence="6">
    <location>
        <begin position="20"/>
        <end position="42"/>
    </location>
</feature>
<feature type="transmembrane region" description="Helical" evidence="6">
    <location>
        <begin position="287"/>
        <end position="308"/>
    </location>
</feature>
<feature type="transmembrane region" description="Helical" evidence="6">
    <location>
        <begin position="373"/>
        <end position="395"/>
    </location>
</feature>
<accession>A0A1H0DBM8</accession>
<dbReference type="SUPFAM" id="SSF103473">
    <property type="entry name" value="MFS general substrate transporter"/>
    <property type="match status" value="1"/>
</dbReference>
<dbReference type="InterPro" id="IPR036259">
    <property type="entry name" value="MFS_trans_sf"/>
</dbReference>
<evidence type="ECO:0000313" key="9">
    <source>
        <dbReference type="Proteomes" id="UP000183376"/>
    </source>
</evidence>
<evidence type="ECO:0000256" key="1">
    <source>
        <dbReference type="ARBA" id="ARBA00004651"/>
    </source>
</evidence>
<evidence type="ECO:0000313" key="8">
    <source>
        <dbReference type="EMBL" id="SDN67535.1"/>
    </source>
</evidence>
<dbReference type="RefSeq" id="WP_197683933.1">
    <property type="nucleotide sequence ID" value="NZ_JOEF01000004.1"/>
</dbReference>
<keyword evidence="4 6" id="KW-1133">Transmembrane helix</keyword>
<dbReference type="InterPro" id="IPR020846">
    <property type="entry name" value="MFS_dom"/>
</dbReference>
<protein>
    <submittedName>
        <fullName evidence="8">Predicted arabinose efflux permease, MFS family</fullName>
    </submittedName>
</protein>
<dbReference type="Proteomes" id="UP000183376">
    <property type="component" value="Chromosome I"/>
</dbReference>
<feature type="transmembrane region" description="Helical" evidence="6">
    <location>
        <begin position="174"/>
        <end position="196"/>
    </location>
</feature>
<evidence type="ECO:0000256" key="4">
    <source>
        <dbReference type="ARBA" id="ARBA00022989"/>
    </source>
</evidence>
<feature type="domain" description="Major facilitator superfamily (MFS) profile" evidence="7">
    <location>
        <begin position="1"/>
        <end position="401"/>
    </location>
</feature>